<accession>A0A8T0RI41</accession>
<dbReference type="EMBL" id="CM029047">
    <property type="protein sequence ID" value="KAG2584766.1"/>
    <property type="molecule type" value="Genomic_DNA"/>
</dbReference>
<feature type="compositionally biased region" description="Basic and acidic residues" evidence="1">
    <location>
        <begin position="43"/>
        <end position="52"/>
    </location>
</feature>
<reference evidence="2" key="1">
    <citation type="submission" date="2020-05" db="EMBL/GenBank/DDBJ databases">
        <title>WGS assembly of Panicum virgatum.</title>
        <authorList>
            <person name="Lovell J.T."/>
            <person name="Jenkins J."/>
            <person name="Shu S."/>
            <person name="Juenger T.E."/>
            <person name="Schmutz J."/>
        </authorList>
    </citation>
    <scope>NUCLEOTIDE SEQUENCE</scope>
    <source>
        <strain evidence="2">AP13</strain>
    </source>
</reference>
<proteinExistence type="predicted"/>
<sequence>MPCIRRHRPARRRSSVRNSHPFPAHPVILLPLASLSCLSWRRNGREDRGENHKARRRKTCNPCARKRQVSLSSSPDGKGRPGPCHVRGDEEDRYERGFMQVTD</sequence>
<protein>
    <submittedName>
        <fullName evidence="2">Uncharacterized protein</fullName>
    </submittedName>
</protein>
<feature type="compositionally biased region" description="Basic and acidic residues" evidence="1">
    <location>
        <begin position="86"/>
        <end position="96"/>
    </location>
</feature>
<feature type="region of interest" description="Disordered" evidence="1">
    <location>
        <begin position="43"/>
        <end position="103"/>
    </location>
</feature>
<feature type="compositionally biased region" description="Basic residues" evidence="1">
    <location>
        <begin position="53"/>
        <end position="68"/>
    </location>
</feature>
<feature type="region of interest" description="Disordered" evidence="1">
    <location>
        <begin position="1"/>
        <end position="25"/>
    </location>
</feature>
<dbReference type="AlphaFoldDB" id="A0A8T0RI41"/>
<evidence type="ECO:0000313" key="3">
    <source>
        <dbReference type="Proteomes" id="UP000823388"/>
    </source>
</evidence>
<evidence type="ECO:0000313" key="2">
    <source>
        <dbReference type="EMBL" id="KAG2584766.1"/>
    </source>
</evidence>
<evidence type="ECO:0000256" key="1">
    <source>
        <dbReference type="SAM" id="MobiDB-lite"/>
    </source>
</evidence>
<feature type="compositionally biased region" description="Basic residues" evidence="1">
    <location>
        <begin position="1"/>
        <end position="15"/>
    </location>
</feature>
<keyword evidence="3" id="KW-1185">Reference proteome</keyword>
<name>A0A8T0RI41_PANVG</name>
<organism evidence="2 3">
    <name type="scientific">Panicum virgatum</name>
    <name type="common">Blackwell switchgrass</name>
    <dbReference type="NCBI Taxonomy" id="38727"/>
    <lineage>
        <taxon>Eukaryota</taxon>
        <taxon>Viridiplantae</taxon>
        <taxon>Streptophyta</taxon>
        <taxon>Embryophyta</taxon>
        <taxon>Tracheophyta</taxon>
        <taxon>Spermatophyta</taxon>
        <taxon>Magnoliopsida</taxon>
        <taxon>Liliopsida</taxon>
        <taxon>Poales</taxon>
        <taxon>Poaceae</taxon>
        <taxon>PACMAD clade</taxon>
        <taxon>Panicoideae</taxon>
        <taxon>Panicodae</taxon>
        <taxon>Paniceae</taxon>
        <taxon>Panicinae</taxon>
        <taxon>Panicum</taxon>
        <taxon>Panicum sect. Hiantes</taxon>
    </lineage>
</organism>
<comment type="caution">
    <text evidence="2">The sequence shown here is derived from an EMBL/GenBank/DDBJ whole genome shotgun (WGS) entry which is preliminary data.</text>
</comment>
<dbReference type="Proteomes" id="UP000823388">
    <property type="component" value="Chromosome 6K"/>
</dbReference>
<gene>
    <name evidence="2" type="ORF">PVAP13_6KG341206</name>
</gene>